<evidence type="ECO:0000256" key="4">
    <source>
        <dbReference type="SAM" id="MobiDB-lite"/>
    </source>
</evidence>
<evidence type="ECO:0000259" key="5">
    <source>
        <dbReference type="PROSITE" id="PS50949"/>
    </source>
</evidence>
<keyword evidence="1" id="KW-0805">Transcription regulation</keyword>
<keyword evidence="2" id="KW-0238">DNA-binding</keyword>
<reference evidence="7" key="1">
    <citation type="journal article" date="2019" name="Int. J. Syst. Evol. Microbiol.">
        <title>The Global Catalogue of Microorganisms (GCM) 10K type strain sequencing project: providing services to taxonomists for standard genome sequencing and annotation.</title>
        <authorList>
            <consortium name="The Broad Institute Genomics Platform"/>
            <consortium name="The Broad Institute Genome Sequencing Center for Infectious Disease"/>
            <person name="Wu L."/>
            <person name="Ma J."/>
        </authorList>
    </citation>
    <scope>NUCLEOTIDE SEQUENCE [LARGE SCALE GENOMIC DNA]</scope>
    <source>
        <strain evidence="7">JCM 17125</strain>
    </source>
</reference>
<keyword evidence="7" id="KW-1185">Reference proteome</keyword>
<dbReference type="InterPro" id="IPR036390">
    <property type="entry name" value="WH_DNA-bd_sf"/>
</dbReference>
<dbReference type="Gene3D" id="1.10.10.10">
    <property type="entry name" value="Winged helix-like DNA-binding domain superfamily/Winged helix DNA-binding domain"/>
    <property type="match status" value="1"/>
</dbReference>
<dbReference type="InterPro" id="IPR000524">
    <property type="entry name" value="Tscrpt_reg_HTH_GntR"/>
</dbReference>
<sequence length="266" mass="28621">MTTTPRKQDPGRPLHAHVLDGLGRQIASGHLLPGTVLRIDGLDEQYGVSRSVVREAVRVLDSMGMVETRKRLGVRVLPSTSWHVLDPRVIRWRLDGPGREQVLLSLGELHRAVEPVAAELAATRATPGHRGELLEAVVQMAVHSRSGNVEAYLESDRHFHLTLLAASGNEMLAALAHSAGEHAGDHQRRNPVPVLPNQTVLRLHGDVAGAVQSGDGAMAAETASRLVCQHHAPSRELPGDEDAGVTSAPLRPEWLFDGESSSPSPL</sequence>
<evidence type="ECO:0000256" key="1">
    <source>
        <dbReference type="ARBA" id="ARBA00023015"/>
    </source>
</evidence>
<dbReference type="SMART" id="SM00895">
    <property type="entry name" value="FCD"/>
    <property type="match status" value="1"/>
</dbReference>
<dbReference type="SUPFAM" id="SSF46785">
    <property type="entry name" value="Winged helix' DNA-binding domain"/>
    <property type="match status" value="1"/>
</dbReference>
<dbReference type="InterPro" id="IPR011711">
    <property type="entry name" value="GntR_C"/>
</dbReference>
<dbReference type="PROSITE" id="PS50949">
    <property type="entry name" value="HTH_GNTR"/>
    <property type="match status" value="1"/>
</dbReference>
<dbReference type="EMBL" id="BAABDC010000002">
    <property type="protein sequence ID" value="GAA3702927.1"/>
    <property type="molecule type" value="Genomic_DNA"/>
</dbReference>
<protein>
    <submittedName>
        <fullName evidence="6">FCD domain-containing protein</fullName>
    </submittedName>
</protein>
<dbReference type="CDD" id="cd07377">
    <property type="entry name" value="WHTH_GntR"/>
    <property type="match status" value="1"/>
</dbReference>
<dbReference type="Gene3D" id="1.20.120.530">
    <property type="entry name" value="GntR ligand-binding domain-like"/>
    <property type="match status" value="1"/>
</dbReference>
<feature type="region of interest" description="Disordered" evidence="4">
    <location>
        <begin position="232"/>
        <end position="266"/>
    </location>
</feature>
<organism evidence="6 7">
    <name type="scientific">Terrabacter ginsenosidimutans</name>
    <dbReference type="NCBI Taxonomy" id="490575"/>
    <lineage>
        <taxon>Bacteria</taxon>
        <taxon>Bacillati</taxon>
        <taxon>Actinomycetota</taxon>
        <taxon>Actinomycetes</taxon>
        <taxon>Micrococcales</taxon>
        <taxon>Intrasporangiaceae</taxon>
        <taxon>Terrabacter</taxon>
    </lineage>
</organism>
<name>A0ABP7DFH2_9MICO</name>
<feature type="domain" description="HTH gntR-type" evidence="5">
    <location>
        <begin position="12"/>
        <end position="79"/>
    </location>
</feature>
<dbReference type="Proteomes" id="UP001501468">
    <property type="component" value="Unassembled WGS sequence"/>
</dbReference>
<keyword evidence="3" id="KW-0804">Transcription</keyword>
<evidence type="ECO:0000313" key="7">
    <source>
        <dbReference type="Proteomes" id="UP001501468"/>
    </source>
</evidence>
<dbReference type="RefSeq" id="WP_344944929.1">
    <property type="nucleotide sequence ID" value="NZ_BAABDC010000002.1"/>
</dbReference>
<dbReference type="PANTHER" id="PTHR43537:SF44">
    <property type="entry name" value="GNTR FAMILY REGULATORY PROTEIN"/>
    <property type="match status" value="1"/>
</dbReference>
<dbReference type="Pfam" id="PF07729">
    <property type="entry name" value="FCD"/>
    <property type="match status" value="1"/>
</dbReference>
<accession>A0ABP7DFH2</accession>
<evidence type="ECO:0000256" key="2">
    <source>
        <dbReference type="ARBA" id="ARBA00023125"/>
    </source>
</evidence>
<gene>
    <name evidence="6" type="ORF">GCM10022399_19230</name>
</gene>
<dbReference type="SMART" id="SM00345">
    <property type="entry name" value="HTH_GNTR"/>
    <property type="match status" value="1"/>
</dbReference>
<comment type="caution">
    <text evidence="6">The sequence shown here is derived from an EMBL/GenBank/DDBJ whole genome shotgun (WGS) entry which is preliminary data.</text>
</comment>
<dbReference type="PANTHER" id="PTHR43537">
    <property type="entry name" value="TRANSCRIPTIONAL REGULATOR, GNTR FAMILY"/>
    <property type="match status" value="1"/>
</dbReference>
<evidence type="ECO:0000256" key="3">
    <source>
        <dbReference type="ARBA" id="ARBA00023163"/>
    </source>
</evidence>
<dbReference type="InterPro" id="IPR036388">
    <property type="entry name" value="WH-like_DNA-bd_sf"/>
</dbReference>
<evidence type="ECO:0000313" key="6">
    <source>
        <dbReference type="EMBL" id="GAA3702927.1"/>
    </source>
</evidence>
<dbReference type="InterPro" id="IPR008920">
    <property type="entry name" value="TF_FadR/GntR_C"/>
</dbReference>
<dbReference type="Pfam" id="PF00392">
    <property type="entry name" value="GntR"/>
    <property type="match status" value="1"/>
</dbReference>
<dbReference type="SUPFAM" id="SSF48008">
    <property type="entry name" value="GntR ligand-binding domain-like"/>
    <property type="match status" value="1"/>
</dbReference>
<proteinExistence type="predicted"/>